<evidence type="ECO:0000256" key="3">
    <source>
        <dbReference type="ARBA" id="ARBA00022741"/>
    </source>
</evidence>
<feature type="short sequence motif" description="'KMSKS' region" evidence="7">
    <location>
        <begin position="226"/>
        <end position="230"/>
    </location>
</feature>
<comment type="function">
    <text evidence="7">Catalyzes the tRNA-independent activation of glutamate in presence of ATP and the subsequent transfer of glutamate onto a tRNA(Asp). Glutamate is transferred on the 2-amino-5-(4,5-dihydroxy-2-cyclopenten-1-yl) moiety of the queuosine in the wobble position of the QUC anticodon.</text>
</comment>
<reference evidence="11" key="1">
    <citation type="journal article" date="2019" name="Int. J. Syst. Evol. Microbiol.">
        <title>The Global Catalogue of Microorganisms (GCM) 10K type strain sequencing project: providing services to taxonomists for standard genome sequencing and annotation.</title>
        <authorList>
            <consortium name="The Broad Institute Genomics Platform"/>
            <consortium name="The Broad Institute Genome Sequencing Center for Infectious Disease"/>
            <person name="Wu L."/>
            <person name="Ma J."/>
        </authorList>
    </citation>
    <scope>NUCLEOTIDE SEQUENCE [LARGE SCALE GENOMIC DNA]</scope>
    <source>
        <strain evidence="11">CCUG 30340</strain>
    </source>
</reference>
<dbReference type="Proteomes" id="UP001595886">
    <property type="component" value="Unassembled WGS sequence"/>
</dbReference>
<feature type="domain" description="Glutamyl/glutaminyl-tRNA synthetase class Ib catalytic" evidence="9">
    <location>
        <begin position="127"/>
        <end position="237"/>
    </location>
</feature>
<keyword evidence="8" id="KW-0648">Protein biosynthesis</keyword>
<feature type="binding site" evidence="7">
    <location>
        <position position="43"/>
    </location>
    <ligand>
        <name>L-glutamate</name>
        <dbReference type="ChEBI" id="CHEBI:29985"/>
    </ligand>
</feature>
<feature type="binding site" evidence="7">
    <location>
        <begin position="7"/>
        <end position="11"/>
    </location>
    <ligand>
        <name>L-glutamate</name>
        <dbReference type="ChEBI" id="CHEBI:29985"/>
    </ligand>
</feature>
<organism evidence="10 11">
    <name type="scientific">Dokdonella ginsengisoli</name>
    <dbReference type="NCBI Taxonomy" id="363846"/>
    <lineage>
        <taxon>Bacteria</taxon>
        <taxon>Pseudomonadati</taxon>
        <taxon>Pseudomonadota</taxon>
        <taxon>Gammaproteobacteria</taxon>
        <taxon>Lysobacterales</taxon>
        <taxon>Rhodanobacteraceae</taxon>
        <taxon>Dokdonella</taxon>
    </lineage>
</organism>
<keyword evidence="11" id="KW-1185">Reference proteome</keyword>
<feature type="short sequence motif" description="'HIGH' region" evidence="7">
    <location>
        <begin position="10"/>
        <end position="20"/>
    </location>
</feature>
<keyword evidence="2" id="KW-0479">Metal-binding</keyword>
<evidence type="ECO:0000313" key="10">
    <source>
        <dbReference type="EMBL" id="MFC4822225.1"/>
    </source>
</evidence>
<evidence type="ECO:0000313" key="11">
    <source>
        <dbReference type="Proteomes" id="UP001595886"/>
    </source>
</evidence>
<comment type="similarity">
    <text evidence="7">Belongs to the class-I aminoacyl-tRNA synthetase family. GluQ subfamily.</text>
</comment>
<keyword evidence="4" id="KW-0862">Zinc</keyword>
<feature type="binding site" evidence="7">
    <location>
        <position position="229"/>
    </location>
    <ligand>
        <name>ATP</name>
        <dbReference type="ChEBI" id="CHEBI:30616"/>
    </ligand>
</feature>
<evidence type="ECO:0000256" key="7">
    <source>
        <dbReference type="HAMAP-Rule" id="MF_01428"/>
    </source>
</evidence>
<evidence type="ECO:0000256" key="2">
    <source>
        <dbReference type="ARBA" id="ARBA00022723"/>
    </source>
</evidence>
<dbReference type="EMBL" id="JBHSHD010000016">
    <property type="protein sequence ID" value="MFC4822225.1"/>
    <property type="molecule type" value="Genomic_DNA"/>
</dbReference>
<proteinExistence type="inferred from homology"/>
<name>A0ABV9QYS7_9GAMM</name>
<dbReference type="InterPro" id="IPR049940">
    <property type="entry name" value="GluQ/Sye"/>
</dbReference>
<feature type="binding site" evidence="7">
    <location>
        <position position="188"/>
    </location>
    <ligand>
        <name>L-glutamate</name>
        <dbReference type="ChEBI" id="CHEBI:29985"/>
    </ligand>
</feature>
<dbReference type="Pfam" id="PF00749">
    <property type="entry name" value="tRNA-synt_1c"/>
    <property type="match status" value="2"/>
</dbReference>
<keyword evidence="5 7" id="KW-0067">ATP-binding</keyword>
<keyword evidence="3 7" id="KW-0547">Nucleotide-binding</keyword>
<keyword evidence="1 7" id="KW-0436">Ligase</keyword>
<feature type="binding site" evidence="7">
    <location>
        <position position="170"/>
    </location>
    <ligand>
        <name>L-glutamate</name>
        <dbReference type="ChEBI" id="CHEBI:29985"/>
    </ligand>
</feature>
<evidence type="ECO:0000256" key="1">
    <source>
        <dbReference type="ARBA" id="ARBA00022598"/>
    </source>
</evidence>
<dbReference type="NCBIfam" id="TIGR03838">
    <property type="entry name" value="queuosine_YadB"/>
    <property type="match status" value="1"/>
</dbReference>
<keyword evidence="6 7" id="KW-0030">Aminoacyl-tRNA synthetase</keyword>
<dbReference type="NCBIfam" id="NF004314">
    <property type="entry name" value="PRK05710.1-3"/>
    <property type="match status" value="1"/>
</dbReference>
<dbReference type="InterPro" id="IPR014729">
    <property type="entry name" value="Rossmann-like_a/b/a_fold"/>
</dbReference>
<dbReference type="SUPFAM" id="SSF52374">
    <property type="entry name" value="Nucleotidylyl transferase"/>
    <property type="match status" value="1"/>
</dbReference>
<feature type="domain" description="Glutamyl/glutaminyl-tRNA synthetase class Ib catalytic" evidence="9">
    <location>
        <begin position="6"/>
        <end position="106"/>
    </location>
</feature>
<evidence type="ECO:0000256" key="5">
    <source>
        <dbReference type="ARBA" id="ARBA00022840"/>
    </source>
</evidence>
<dbReference type="Gene3D" id="3.40.50.620">
    <property type="entry name" value="HUPs"/>
    <property type="match status" value="1"/>
</dbReference>
<evidence type="ECO:0000256" key="6">
    <source>
        <dbReference type="ARBA" id="ARBA00023146"/>
    </source>
</evidence>
<dbReference type="InterPro" id="IPR022380">
    <property type="entry name" value="Glu-Q_tRNA(Asp)_Synthase"/>
</dbReference>
<evidence type="ECO:0000259" key="9">
    <source>
        <dbReference type="Pfam" id="PF00749"/>
    </source>
</evidence>
<dbReference type="InterPro" id="IPR000924">
    <property type="entry name" value="Glu/Gln-tRNA-synth"/>
</dbReference>
<gene>
    <name evidence="10" type="primary">gluQRS</name>
    <name evidence="7" type="synonym">gluQ</name>
    <name evidence="10" type="ORF">ACFO6Q_18000</name>
</gene>
<dbReference type="HAMAP" id="MF_01428">
    <property type="entry name" value="Glu_Q_tRNA_synth"/>
    <property type="match status" value="1"/>
</dbReference>
<comment type="caution">
    <text evidence="7">Lacks conserved residue(s) required for the propagation of feature annotation.</text>
</comment>
<protein>
    <recommendedName>
        <fullName evidence="7">Glutamyl-Q tRNA(Asp) synthetase</fullName>
        <shortName evidence="7">Glu-Q-RSs</shortName>
        <ecNumber evidence="7">6.1.1.-</ecNumber>
    </recommendedName>
</protein>
<evidence type="ECO:0000256" key="8">
    <source>
        <dbReference type="RuleBase" id="RU363037"/>
    </source>
</evidence>
<dbReference type="GO" id="GO:0016874">
    <property type="term" value="F:ligase activity"/>
    <property type="evidence" value="ECO:0007669"/>
    <property type="project" value="UniProtKB-KW"/>
</dbReference>
<comment type="caution">
    <text evidence="10">The sequence shown here is derived from an EMBL/GenBank/DDBJ whole genome shotgun (WGS) entry which is preliminary data.</text>
</comment>
<sequence length="296" mass="32547">MTIHRGRFAPSPSGRLHFGSLVAALGSWLFARAADGEWLVRVEDFDRERVVQGATEDILATLQAFGFQSDRPVIRQSERDAIYRAALERLRRQDLVYPCWCSRSDLAAAGGIHPPQCVAGPDPVRPPAWRLRVPDETIEFVDGVQGPQRQDLRREVGDFVVWRVEDTTAYQLAVVVDDDAQDVTAIVRGADLLDSTPRQILLQRLLGLPQPEYAHLPLALGADGRKLSKHDRALPVDASDPLPSLRAALQFLGQPAPHARNVRTLLSAALAAFDPGRIPRTTAAPAPFAALRKDVC</sequence>
<dbReference type="RefSeq" id="WP_380022506.1">
    <property type="nucleotide sequence ID" value="NZ_JBHSHD010000016.1"/>
</dbReference>
<dbReference type="PANTHER" id="PTHR43311:SF1">
    <property type="entry name" value="GLUTAMYL-Q TRNA(ASP) SYNTHETASE"/>
    <property type="match status" value="1"/>
</dbReference>
<accession>A0ABV9QYS7</accession>
<dbReference type="InterPro" id="IPR020058">
    <property type="entry name" value="Glu/Gln-tRNA-synth_Ib_cat-dom"/>
</dbReference>
<dbReference type="PANTHER" id="PTHR43311">
    <property type="entry name" value="GLUTAMATE--TRNA LIGASE"/>
    <property type="match status" value="1"/>
</dbReference>
<dbReference type="PRINTS" id="PR00987">
    <property type="entry name" value="TRNASYNTHGLU"/>
</dbReference>
<evidence type="ECO:0000256" key="4">
    <source>
        <dbReference type="ARBA" id="ARBA00022833"/>
    </source>
</evidence>
<dbReference type="EC" id="6.1.1.-" evidence="7"/>